<keyword evidence="9" id="KW-1185">Reference proteome</keyword>
<feature type="repeat" description="Solcar" evidence="6">
    <location>
        <begin position="25"/>
        <end position="109"/>
    </location>
</feature>
<evidence type="ECO:0008006" key="10">
    <source>
        <dbReference type="Google" id="ProtNLM"/>
    </source>
</evidence>
<dbReference type="InterPro" id="IPR018108">
    <property type="entry name" value="MCP_transmembrane"/>
</dbReference>
<dbReference type="PANTHER" id="PTHR46181">
    <property type="entry name" value="MITOCHONDRIAL GLYCINE TRANSPORTER"/>
    <property type="match status" value="1"/>
</dbReference>
<dbReference type="Pfam" id="PF00153">
    <property type="entry name" value="Mito_carr"/>
    <property type="match status" value="2"/>
</dbReference>
<dbReference type="SUPFAM" id="SSF103506">
    <property type="entry name" value="Mitochondrial carrier"/>
    <property type="match status" value="1"/>
</dbReference>
<evidence type="ECO:0000256" key="4">
    <source>
        <dbReference type="ARBA" id="ARBA00022989"/>
    </source>
</evidence>
<keyword evidence="3" id="KW-0999">Mitochondrion inner membrane</keyword>
<comment type="subcellular location">
    <subcellularLocation>
        <location evidence="1">Membrane</location>
        <topology evidence="1">Multi-pass membrane protein</topology>
    </subcellularLocation>
</comment>
<dbReference type="GO" id="GO:0005739">
    <property type="term" value="C:mitochondrion"/>
    <property type="evidence" value="ECO:0007669"/>
    <property type="project" value="TreeGrafter"/>
</dbReference>
<evidence type="ECO:0000256" key="5">
    <source>
        <dbReference type="ARBA" id="ARBA00023136"/>
    </source>
</evidence>
<protein>
    <recommendedName>
        <fullName evidence="10">Solute carrier family 25 member 38 homolog</fullName>
    </recommendedName>
</protein>
<feature type="repeat" description="Solcar" evidence="6">
    <location>
        <begin position="133"/>
        <end position="217"/>
    </location>
</feature>
<evidence type="ECO:0000256" key="3">
    <source>
        <dbReference type="ARBA" id="ARBA00022792"/>
    </source>
</evidence>
<evidence type="ECO:0000256" key="2">
    <source>
        <dbReference type="ARBA" id="ARBA00022692"/>
    </source>
</evidence>
<comment type="similarity">
    <text evidence="7">Belongs to the mitochondrial carrier (TC 2.A.29) family.</text>
</comment>
<evidence type="ECO:0000256" key="6">
    <source>
        <dbReference type="PROSITE-ProRule" id="PRU00282"/>
    </source>
</evidence>
<keyword evidence="5 6" id="KW-0472">Membrane</keyword>
<name>A0A8H3EUH7_9LECA</name>
<organism evidence="8 9">
    <name type="scientific">Heterodermia speciosa</name>
    <dbReference type="NCBI Taxonomy" id="116794"/>
    <lineage>
        <taxon>Eukaryota</taxon>
        <taxon>Fungi</taxon>
        <taxon>Dikarya</taxon>
        <taxon>Ascomycota</taxon>
        <taxon>Pezizomycotina</taxon>
        <taxon>Lecanoromycetes</taxon>
        <taxon>OSLEUM clade</taxon>
        <taxon>Lecanoromycetidae</taxon>
        <taxon>Caliciales</taxon>
        <taxon>Physciaceae</taxon>
        <taxon>Heterodermia</taxon>
    </lineage>
</organism>
<dbReference type="GO" id="GO:0016020">
    <property type="term" value="C:membrane"/>
    <property type="evidence" value="ECO:0007669"/>
    <property type="project" value="UniProtKB-SubCell"/>
</dbReference>
<dbReference type="OrthoDB" id="1924968at2759"/>
<dbReference type="GO" id="GO:1904983">
    <property type="term" value="P:glycine import into mitochondrion"/>
    <property type="evidence" value="ECO:0007669"/>
    <property type="project" value="TreeGrafter"/>
</dbReference>
<keyword evidence="3" id="KW-0496">Mitochondrion</keyword>
<dbReference type="Proteomes" id="UP000664521">
    <property type="component" value="Unassembled WGS sequence"/>
</dbReference>
<dbReference type="GO" id="GO:0015187">
    <property type="term" value="F:glycine transmembrane transporter activity"/>
    <property type="evidence" value="ECO:0007669"/>
    <property type="project" value="TreeGrafter"/>
</dbReference>
<evidence type="ECO:0000313" key="9">
    <source>
        <dbReference type="Proteomes" id="UP000664521"/>
    </source>
</evidence>
<evidence type="ECO:0000256" key="1">
    <source>
        <dbReference type="ARBA" id="ARBA00004141"/>
    </source>
</evidence>
<dbReference type="AlphaFoldDB" id="A0A8H3EUH7"/>
<reference evidence="8" key="1">
    <citation type="submission" date="2021-03" db="EMBL/GenBank/DDBJ databases">
        <authorList>
            <person name="Tagirdzhanova G."/>
        </authorList>
    </citation>
    <scope>NUCLEOTIDE SEQUENCE</scope>
</reference>
<evidence type="ECO:0000313" key="8">
    <source>
        <dbReference type="EMBL" id="CAF9910502.1"/>
    </source>
</evidence>
<dbReference type="EMBL" id="CAJPDS010000009">
    <property type="protein sequence ID" value="CAF9910502.1"/>
    <property type="molecule type" value="Genomic_DNA"/>
</dbReference>
<dbReference type="PROSITE" id="PS50920">
    <property type="entry name" value="SOLCAR"/>
    <property type="match status" value="2"/>
</dbReference>
<sequence length="229" mass="24447">MPPVAAVVETFKGGVEHPSSSLPKLSNLANLTSGAIARVSAGFIMTPVTVIKVRYESNLYSYKSIMSAASSISSTEGIRGFFSGFGATALRDAPYAGLYVLFYEQSKSRLSKLQKPSSVQEISTSNSGMSGGVAAVVNFGSGVVAACLAAAITNPFDAMKTRMQLLPERYRTMVKAGPRMVREGGLASLFDGLGLRIGRKAISSALTWTLYEELVRRAGIRWQNKDSES</sequence>
<accession>A0A8H3EUH7</accession>
<keyword evidence="7" id="KW-0813">Transport</keyword>
<dbReference type="InterPro" id="IPR023395">
    <property type="entry name" value="MCP_dom_sf"/>
</dbReference>
<dbReference type="Gene3D" id="1.50.40.10">
    <property type="entry name" value="Mitochondrial carrier domain"/>
    <property type="match status" value="2"/>
</dbReference>
<keyword evidence="4" id="KW-1133">Transmembrane helix</keyword>
<gene>
    <name evidence="8" type="ORF">HETSPECPRED_010079</name>
</gene>
<evidence type="ECO:0000256" key="7">
    <source>
        <dbReference type="RuleBase" id="RU000488"/>
    </source>
</evidence>
<comment type="caution">
    <text evidence="8">The sequence shown here is derived from an EMBL/GenBank/DDBJ whole genome shotgun (WGS) entry which is preliminary data.</text>
</comment>
<proteinExistence type="inferred from homology"/>
<dbReference type="PANTHER" id="PTHR46181:SF3">
    <property type="entry name" value="MITOCHONDRIAL GLYCINE TRANSPORTER"/>
    <property type="match status" value="1"/>
</dbReference>
<keyword evidence="2 6" id="KW-0812">Transmembrane</keyword>